<evidence type="ECO:0000259" key="1">
    <source>
        <dbReference type="PROSITE" id="PS51186"/>
    </source>
</evidence>
<dbReference type="RefSeq" id="WP_262872302.1">
    <property type="nucleotide sequence ID" value="NZ_JAOPFX010000001.1"/>
</dbReference>
<dbReference type="SUPFAM" id="SSF55729">
    <property type="entry name" value="Acyl-CoA N-acyltransferases (Nat)"/>
    <property type="match status" value="1"/>
</dbReference>
<dbReference type="Proteomes" id="UP001596507">
    <property type="component" value="Unassembled WGS sequence"/>
</dbReference>
<gene>
    <name evidence="2" type="ORF">ACFQRL_00090</name>
</gene>
<dbReference type="EC" id="2.3.-.-" evidence="2"/>
<proteinExistence type="predicted"/>
<dbReference type="Pfam" id="PF00583">
    <property type="entry name" value="Acetyltransf_1"/>
    <property type="match status" value="1"/>
</dbReference>
<organism evidence="2 3">
    <name type="scientific">Microbacterium fluvii</name>
    <dbReference type="NCBI Taxonomy" id="415215"/>
    <lineage>
        <taxon>Bacteria</taxon>
        <taxon>Bacillati</taxon>
        <taxon>Actinomycetota</taxon>
        <taxon>Actinomycetes</taxon>
        <taxon>Micrococcales</taxon>
        <taxon>Microbacteriaceae</taxon>
        <taxon>Microbacterium</taxon>
    </lineage>
</organism>
<accession>A0ABW2H7M7</accession>
<reference evidence="3" key="1">
    <citation type="journal article" date="2019" name="Int. J. Syst. Evol. Microbiol.">
        <title>The Global Catalogue of Microorganisms (GCM) 10K type strain sequencing project: providing services to taxonomists for standard genome sequencing and annotation.</title>
        <authorList>
            <consortium name="The Broad Institute Genomics Platform"/>
            <consortium name="The Broad Institute Genome Sequencing Center for Infectious Disease"/>
            <person name="Wu L."/>
            <person name="Ma J."/>
        </authorList>
    </citation>
    <scope>NUCLEOTIDE SEQUENCE [LARGE SCALE GENOMIC DNA]</scope>
    <source>
        <strain evidence="3">CGMCC 1.15772</strain>
    </source>
</reference>
<protein>
    <submittedName>
        <fullName evidence="2">GNAT family N-acetyltransferase</fullName>
        <ecNumber evidence="2">2.3.-.-</ecNumber>
    </submittedName>
</protein>
<keyword evidence="2" id="KW-0808">Transferase</keyword>
<dbReference type="GO" id="GO:0016746">
    <property type="term" value="F:acyltransferase activity"/>
    <property type="evidence" value="ECO:0007669"/>
    <property type="project" value="UniProtKB-KW"/>
</dbReference>
<keyword evidence="3" id="KW-1185">Reference proteome</keyword>
<name>A0ABW2H7M7_9MICO</name>
<dbReference type="EMBL" id="JBHTBE010000001">
    <property type="protein sequence ID" value="MFC7267347.1"/>
    <property type="molecule type" value="Genomic_DNA"/>
</dbReference>
<dbReference type="InterPro" id="IPR000182">
    <property type="entry name" value="GNAT_dom"/>
</dbReference>
<evidence type="ECO:0000313" key="3">
    <source>
        <dbReference type="Proteomes" id="UP001596507"/>
    </source>
</evidence>
<feature type="domain" description="N-acetyltransferase" evidence="1">
    <location>
        <begin position="40"/>
        <end position="199"/>
    </location>
</feature>
<dbReference type="PROSITE" id="PS51186">
    <property type="entry name" value="GNAT"/>
    <property type="match status" value="1"/>
</dbReference>
<comment type="caution">
    <text evidence="2">The sequence shown here is derived from an EMBL/GenBank/DDBJ whole genome shotgun (WGS) entry which is preliminary data.</text>
</comment>
<dbReference type="InterPro" id="IPR016181">
    <property type="entry name" value="Acyl_CoA_acyltransferase"/>
</dbReference>
<keyword evidence="2" id="KW-0012">Acyltransferase</keyword>
<dbReference type="Gene3D" id="3.40.630.30">
    <property type="match status" value="1"/>
</dbReference>
<dbReference type="CDD" id="cd04301">
    <property type="entry name" value="NAT_SF"/>
    <property type="match status" value="1"/>
</dbReference>
<evidence type="ECO:0000313" key="2">
    <source>
        <dbReference type="EMBL" id="MFC7267347.1"/>
    </source>
</evidence>
<sequence>MRPSLLVALRPEASLSNASSPQRIRVRDTSVMPQKRTARVVLRDVVTSADRATVLHLRLGPGQERYLNSIESIFEEADSEPQGMPHGWSVRDADTDEVVGFVMISDNIPDPIPEDMVGPYFLWKLLIDESAQRRGYGTATLDAVIEYVRSRPGAEVLSTSCSDGPGSPRGFYLGYGFVDTGRVMWGENILAIDLQPPRPTSGAS</sequence>